<proteinExistence type="inferred from homology"/>
<dbReference type="Proteomes" id="UP000013827">
    <property type="component" value="Unassembled WGS sequence"/>
</dbReference>
<dbReference type="Gene3D" id="3.40.50.12390">
    <property type="match status" value="2"/>
</dbReference>
<evidence type="ECO:0000256" key="2">
    <source>
        <dbReference type="ARBA" id="ARBA00022801"/>
    </source>
</evidence>
<feature type="domain" description="Xrn1 helical" evidence="7">
    <location>
        <begin position="482"/>
        <end position="576"/>
    </location>
</feature>
<dbReference type="GeneID" id="17271408"/>
<dbReference type="CDD" id="cd18673">
    <property type="entry name" value="PIN_XRN1-2-like"/>
    <property type="match status" value="1"/>
</dbReference>
<dbReference type="OMA" id="ASHEPRW"/>
<dbReference type="Gene3D" id="1.25.40.1050">
    <property type="match status" value="1"/>
</dbReference>
<dbReference type="KEGG" id="ehx:EMIHUDRAFT_463440"/>
<feature type="region of interest" description="Disordered" evidence="5">
    <location>
        <begin position="584"/>
        <end position="610"/>
    </location>
</feature>
<feature type="region of interest" description="Disordered" evidence="5">
    <location>
        <begin position="696"/>
        <end position="758"/>
    </location>
</feature>
<reference evidence="8" key="2">
    <citation type="submission" date="2024-10" db="UniProtKB">
        <authorList>
            <consortium name="EnsemblProtists"/>
        </authorList>
    </citation>
    <scope>IDENTIFICATION</scope>
</reference>
<evidence type="ECO:0000256" key="5">
    <source>
        <dbReference type="SAM" id="MobiDB-lite"/>
    </source>
</evidence>
<evidence type="ECO:0000259" key="6">
    <source>
        <dbReference type="Pfam" id="PF03159"/>
    </source>
</evidence>
<dbReference type="STRING" id="2903.R1CT79"/>
<evidence type="ECO:0000313" key="8">
    <source>
        <dbReference type="EnsemblProtists" id="EOD25862"/>
    </source>
</evidence>
<dbReference type="Pfam" id="PF17846">
    <property type="entry name" value="XRN_M"/>
    <property type="match status" value="2"/>
</dbReference>
<reference evidence="9" key="1">
    <citation type="journal article" date="2013" name="Nature">
        <title>Pan genome of the phytoplankton Emiliania underpins its global distribution.</title>
        <authorList>
            <person name="Read B.A."/>
            <person name="Kegel J."/>
            <person name="Klute M.J."/>
            <person name="Kuo A."/>
            <person name="Lefebvre S.C."/>
            <person name="Maumus F."/>
            <person name="Mayer C."/>
            <person name="Miller J."/>
            <person name="Monier A."/>
            <person name="Salamov A."/>
            <person name="Young J."/>
            <person name="Aguilar M."/>
            <person name="Claverie J.M."/>
            <person name="Frickenhaus S."/>
            <person name="Gonzalez K."/>
            <person name="Herman E.K."/>
            <person name="Lin Y.C."/>
            <person name="Napier J."/>
            <person name="Ogata H."/>
            <person name="Sarno A.F."/>
            <person name="Shmutz J."/>
            <person name="Schroeder D."/>
            <person name="de Vargas C."/>
            <person name="Verret F."/>
            <person name="von Dassow P."/>
            <person name="Valentin K."/>
            <person name="Van de Peer Y."/>
            <person name="Wheeler G."/>
            <person name="Dacks J.B."/>
            <person name="Delwiche C.F."/>
            <person name="Dyhrman S.T."/>
            <person name="Glockner G."/>
            <person name="John U."/>
            <person name="Richards T."/>
            <person name="Worden A.Z."/>
            <person name="Zhang X."/>
            <person name="Grigoriev I.V."/>
            <person name="Allen A.E."/>
            <person name="Bidle K."/>
            <person name="Borodovsky M."/>
            <person name="Bowler C."/>
            <person name="Brownlee C."/>
            <person name="Cock J.M."/>
            <person name="Elias M."/>
            <person name="Gladyshev V.N."/>
            <person name="Groth M."/>
            <person name="Guda C."/>
            <person name="Hadaegh A."/>
            <person name="Iglesias-Rodriguez M.D."/>
            <person name="Jenkins J."/>
            <person name="Jones B.M."/>
            <person name="Lawson T."/>
            <person name="Leese F."/>
            <person name="Lindquist E."/>
            <person name="Lobanov A."/>
            <person name="Lomsadze A."/>
            <person name="Malik S.B."/>
            <person name="Marsh M.E."/>
            <person name="Mackinder L."/>
            <person name="Mock T."/>
            <person name="Mueller-Roeber B."/>
            <person name="Pagarete A."/>
            <person name="Parker M."/>
            <person name="Probert I."/>
            <person name="Quesneville H."/>
            <person name="Raines C."/>
            <person name="Rensing S.A."/>
            <person name="Riano-Pachon D.M."/>
            <person name="Richier S."/>
            <person name="Rokitta S."/>
            <person name="Shiraiwa Y."/>
            <person name="Soanes D.M."/>
            <person name="van der Giezen M."/>
            <person name="Wahlund T.M."/>
            <person name="Williams B."/>
            <person name="Wilson W."/>
            <person name="Wolfe G."/>
            <person name="Wurch L.L."/>
        </authorList>
    </citation>
    <scope>NUCLEOTIDE SEQUENCE</scope>
</reference>
<keyword evidence="2" id="KW-0378">Hydrolase</keyword>
<dbReference type="PANTHER" id="PTHR12341:SF7">
    <property type="entry name" value="5'-3' EXORIBONUCLEASE 1"/>
    <property type="match status" value="1"/>
</dbReference>
<keyword evidence="1" id="KW-0540">Nuclease</keyword>
<sequence length="767" mass="78968">MGVPTFYRYVHDRWPRCLSDCAEPVAAGPSAAAGPAAVEFDALYLDFNGLVHNATHPQDRPAPATRAAMMLEIFRLVDRLVAVARPRRLLYIAVDGVAPRAKMDQQRSRRFLTAEERRVAAVPVSEEAAAAAEAAEPGSGGAACSFDHNAITPGSAFMADLRHSLRYYCASRAASSPAWRRLEVVLSDSAVAGEGEHKIMDFIRQQRRQPGYAPDTSHCIYGLDADLVMLSLATHELRVHLLREWVPVGAERFRVRCDACGRDGHTRDEHALRASKTAHHKRGPAAGLAGRIAPAASPPAEGGAGAGAASGAGASAGAGGAGAGAAAGAAAAGAGAAGAGAGAASAAAARAAASSVCAAGEDTAVGCCGAAVGSGAADATGGWRASEYRARFGGDFDAAKLRALCVAHVRGLAWCAHYYYHGCADWRWHFGFHYAPYAHDLAAVAAELAAVADGPWAGGAAGDVAGGAAGSESIGAWGGEGPLRPVQQLAAVLPPSSAALLPASYRPLVCSGSSPLAAYYPRDVPLDSRGCAHLWQAVPLLPFLPITALLRELAPLPLTAEEARHDAVGRERLYAHPDLARRVCAPPAVRDPEPHGRQEDGGFGARESPRPASAEAGWLALARPSFVAGSVRRREGGEPSGRQARAPLDMPLPPVCAGSFACFDFRPPKRRTHSPAPLPRATPLPPRLTLAELSAATRGKSTAEAAAAPAAASASAPQKRRKTSATAAELALARGGSARAQPQAGAGGKHKAPTPVDPGAMFGFTCV</sequence>
<dbReference type="GO" id="GO:0000956">
    <property type="term" value="P:nuclear-transcribed mRNA catabolic process"/>
    <property type="evidence" value="ECO:0007669"/>
    <property type="project" value="TreeGrafter"/>
</dbReference>
<evidence type="ECO:0000259" key="7">
    <source>
        <dbReference type="Pfam" id="PF17846"/>
    </source>
</evidence>
<feature type="region of interest" description="Disordered" evidence="5">
    <location>
        <begin position="272"/>
        <end position="309"/>
    </location>
</feature>
<dbReference type="GO" id="GO:0003723">
    <property type="term" value="F:RNA binding"/>
    <property type="evidence" value="ECO:0007669"/>
    <property type="project" value="TreeGrafter"/>
</dbReference>
<dbReference type="EnsemblProtists" id="EOD25862">
    <property type="protein sequence ID" value="EOD25862"/>
    <property type="gene ID" value="EMIHUDRAFT_463440"/>
</dbReference>
<feature type="compositionally biased region" description="Basic and acidic residues" evidence="5">
    <location>
        <begin position="590"/>
        <end position="600"/>
    </location>
</feature>
<dbReference type="InterPro" id="IPR027073">
    <property type="entry name" value="5_3_exoribonuclease"/>
</dbReference>
<dbReference type="GO" id="GO:0004534">
    <property type="term" value="F:5'-3' RNA exonuclease activity"/>
    <property type="evidence" value="ECO:0007669"/>
    <property type="project" value="TreeGrafter"/>
</dbReference>
<dbReference type="GO" id="GO:0005634">
    <property type="term" value="C:nucleus"/>
    <property type="evidence" value="ECO:0007669"/>
    <property type="project" value="TreeGrafter"/>
</dbReference>
<evidence type="ECO:0000313" key="9">
    <source>
        <dbReference type="Proteomes" id="UP000013827"/>
    </source>
</evidence>
<dbReference type="HOGENOM" id="CLU_364273_0_0_1"/>
<feature type="domain" description="Xrn1 N-terminal" evidence="6">
    <location>
        <begin position="1"/>
        <end position="244"/>
    </location>
</feature>
<organism evidence="8 9">
    <name type="scientific">Emiliania huxleyi (strain CCMP1516)</name>
    <dbReference type="NCBI Taxonomy" id="280463"/>
    <lineage>
        <taxon>Eukaryota</taxon>
        <taxon>Haptista</taxon>
        <taxon>Haptophyta</taxon>
        <taxon>Prymnesiophyceae</taxon>
        <taxon>Isochrysidales</taxon>
        <taxon>Noelaerhabdaceae</taxon>
        <taxon>Emiliania</taxon>
    </lineage>
</organism>
<feature type="compositionally biased region" description="Low complexity" evidence="5">
    <location>
        <begin position="284"/>
        <end position="301"/>
    </location>
</feature>
<feature type="region of interest" description="Disordered" evidence="5">
    <location>
        <begin position="668"/>
        <end position="687"/>
    </location>
</feature>
<name>A0A0D3JQS7_EMIH1</name>
<keyword evidence="9" id="KW-1185">Reference proteome</keyword>
<feature type="region of interest" description="Disordered" evidence="5">
    <location>
        <begin position="630"/>
        <end position="650"/>
    </location>
</feature>
<dbReference type="InterPro" id="IPR041412">
    <property type="entry name" value="Xrn1_helical"/>
</dbReference>
<protein>
    <submittedName>
        <fullName evidence="8">Uncharacterized protein</fullName>
    </submittedName>
</protein>
<accession>A0A0D3JQS7</accession>
<evidence type="ECO:0000256" key="4">
    <source>
        <dbReference type="ARBA" id="ARBA00038299"/>
    </source>
</evidence>
<dbReference type="eggNOG" id="KOG2044">
    <property type="taxonomic scope" value="Eukaryota"/>
</dbReference>
<feature type="compositionally biased region" description="Low complexity" evidence="5">
    <location>
        <begin position="703"/>
        <end position="717"/>
    </location>
</feature>
<evidence type="ECO:0000256" key="1">
    <source>
        <dbReference type="ARBA" id="ARBA00022722"/>
    </source>
</evidence>
<dbReference type="PaxDb" id="2903-EOD25862"/>
<keyword evidence="3" id="KW-0269">Exonuclease</keyword>
<dbReference type="InterPro" id="IPR004859">
    <property type="entry name" value="Xrn1_N"/>
</dbReference>
<feature type="domain" description="Xrn1 helical" evidence="7">
    <location>
        <begin position="382"/>
        <end position="445"/>
    </location>
</feature>
<dbReference type="AlphaFoldDB" id="A0A0D3JQS7"/>
<comment type="similarity">
    <text evidence="4">Belongs to the 5'-3' exonuclease family.</text>
</comment>
<dbReference type="Pfam" id="PF03159">
    <property type="entry name" value="XRN_N"/>
    <property type="match status" value="1"/>
</dbReference>
<evidence type="ECO:0000256" key="3">
    <source>
        <dbReference type="ARBA" id="ARBA00022839"/>
    </source>
</evidence>
<feature type="compositionally biased region" description="Pro residues" evidence="5">
    <location>
        <begin position="676"/>
        <end position="686"/>
    </location>
</feature>
<dbReference type="PANTHER" id="PTHR12341">
    <property type="entry name" value="5'-&gt;3' EXORIBONUCLEASE"/>
    <property type="match status" value="1"/>
</dbReference>
<dbReference type="RefSeq" id="XP_005778291.1">
    <property type="nucleotide sequence ID" value="XM_005778234.1"/>
</dbReference>